<dbReference type="Pfam" id="PF00005">
    <property type="entry name" value="ABC_tran"/>
    <property type="match status" value="1"/>
</dbReference>
<evidence type="ECO:0000256" key="1">
    <source>
        <dbReference type="ARBA" id="ARBA00022741"/>
    </source>
</evidence>
<evidence type="ECO:0000313" key="4">
    <source>
        <dbReference type="EMBL" id="QCD47515.1"/>
    </source>
</evidence>
<dbReference type="GO" id="GO:0016887">
    <property type="term" value="F:ATP hydrolysis activity"/>
    <property type="evidence" value="ECO:0007669"/>
    <property type="project" value="InterPro"/>
</dbReference>
<dbReference type="InterPro" id="IPR003593">
    <property type="entry name" value="AAA+_ATPase"/>
</dbReference>
<dbReference type="RefSeq" id="WP_004318294.1">
    <property type="nucleotide sequence ID" value="NZ_CAJPTG010000066.1"/>
</dbReference>
<evidence type="ECO:0000259" key="3">
    <source>
        <dbReference type="PROSITE" id="PS50893"/>
    </source>
</evidence>
<dbReference type="EMBL" id="CP012543">
    <property type="protein sequence ID" value="QCD47515.1"/>
    <property type="molecule type" value="Genomic_DNA"/>
</dbReference>
<dbReference type="Proteomes" id="UP000502377">
    <property type="component" value="Chromosome"/>
</dbReference>
<dbReference type="InterPro" id="IPR027417">
    <property type="entry name" value="P-loop_NTPase"/>
</dbReference>
<keyword evidence="2 4" id="KW-0067">ATP-binding</keyword>
<dbReference type="PANTHER" id="PTHR43158">
    <property type="entry name" value="SKFA PEPTIDE EXPORT ATP-BINDING PROTEIN SKFE"/>
    <property type="match status" value="1"/>
</dbReference>
<sequence length="280" mass="32225">MKVIECQNLTQYFGKKKIYENLNFSVEQGCVVGLLGKNGVGKSTTINILMGNLKPTSGRCLIYGEESDKLSAKTRARIGLLYEGHVTYDYLKIIDLYKLYEQEYRVRFKKERFYDLFKKLEVDEKQKISTLSCGQRSQVVLGLIFASDPDLLILDDYSLGLDTGYRRLFVEYLKDFIKKGDKSVLMTTHIVNDLDGLLNELIIMRKNHKPLQIGFDEFMTTFKGFSLNKDVDIKGIKEIQSVLELSNQKQIFGFFKDEIPCSKEINLSFEDAFLGLTGRY</sequence>
<proteinExistence type="predicted"/>
<dbReference type="PROSITE" id="PS50893">
    <property type="entry name" value="ABC_TRANSPORTER_2"/>
    <property type="match status" value="1"/>
</dbReference>
<name>A0A6G5QP76_CAMRE</name>
<evidence type="ECO:0000313" key="5">
    <source>
        <dbReference type="Proteomes" id="UP000502377"/>
    </source>
</evidence>
<gene>
    <name evidence="4" type="ORF">CRECT_1895</name>
</gene>
<keyword evidence="1" id="KW-0547">Nucleotide-binding</keyword>
<accession>A0A6G5QP76</accession>
<dbReference type="Gene3D" id="3.40.50.300">
    <property type="entry name" value="P-loop containing nucleotide triphosphate hydrolases"/>
    <property type="match status" value="1"/>
</dbReference>
<organism evidence="4 5">
    <name type="scientific">Campylobacter rectus</name>
    <name type="common">Wolinella recta</name>
    <dbReference type="NCBI Taxonomy" id="203"/>
    <lineage>
        <taxon>Bacteria</taxon>
        <taxon>Pseudomonadati</taxon>
        <taxon>Campylobacterota</taxon>
        <taxon>Epsilonproteobacteria</taxon>
        <taxon>Campylobacterales</taxon>
        <taxon>Campylobacteraceae</taxon>
        <taxon>Campylobacter</taxon>
    </lineage>
</organism>
<dbReference type="GO" id="GO:0005524">
    <property type="term" value="F:ATP binding"/>
    <property type="evidence" value="ECO:0007669"/>
    <property type="project" value="UniProtKB-KW"/>
</dbReference>
<dbReference type="AlphaFoldDB" id="A0A6G5QP76"/>
<evidence type="ECO:0000256" key="2">
    <source>
        <dbReference type="ARBA" id="ARBA00022840"/>
    </source>
</evidence>
<dbReference type="SUPFAM" id="SSF52540">
    <property type="entry name" value="P-loop containing nucleoside triphosphate hydrolases"/>
    <property type="match status" value="1"/>
</dbReference>
<dbReference type="CDD" id="cd03230">
    <property type="entry name" value="ABC_DR_subfamily_A"/>
    <property type="match status" value="1"/>
</dbReference>
<dbReference type="PANTHER" id="PTHR43158:SF10">
    <property type="entry name" value="ABC TRANSPORTER ATP-BINDING PROTEIN YTRB"/>
    <property type="match status" value="1"/>
</dbReference>
<dbReference type="KEGG" id="crx:CRECT_1895"/>
<reference evidence="4 5" key="1">
    <citation type="submission" date="2016-07" db="EMBL/GenBank/DDBJ databases">
        <title>Comparative genomics of the Campylobacter concisus group.</title>
        <authorList>
            <person name="Miller W.G."/>
            <person name="Yee E."/>
            <person name="Chapman M.H."/>
            <person name="Huynh S."/>
            <person name="Bono J.L."/>
            <person name="On S.L.W."/>
            <person name="StLeger J."/>
            <person name="Foster G."/>
            <person name="Parker C.T."/>
        </authorList>
    </citation>
    <scope>NUCLEOTIDE SEQUENCE [LARGE SCALE GENOMIC DNA]</scope>
    <source>
        <strain evidence="4 5">ATCC 33238</strain>
    </source>
</reference>
<dbReference type="InterPro" id="IPR003439">
    <property type="entry name" value="ABC_transporter-like_ATP-bd"/>
</dbReference>
<feature type="domain" description="ABC transporter" evidence="3">
    <location>
        <begin position="4"/>
        <end position="231"/>
    </location>
</feature>
<protein>
    <submittedName>
        <fullName evidence="4">ABC transporter, ATP-binding protein</fullName>
    </submittedName>
</protein>
<dbReference type="SMART" id="SM00382">
    <property type="entry name" value="AAA"/>
    <property type="match status" value="1"/>
</dbReference>